<sequence>MADRAADHWRIGVLSGTGTALKRTIPALRESELCRVSVVHGRNPDRLRAAAQHAPHAKLVTDEREFEELAAHYDVVFIGSPPFLHPRHIALAVRLGKPILCEKPLVSRPDDLAAVVDTLSGHDIPFMLAHQLRHQEAVRHISSLVTGGELGVPVAATLQWCFRMNHDAPNARWKADPARGGASALTDCGVHCLDLAAALFGHPESVAASAHSVKSASTMDTVVVLLSCGGLPVMVVASQQGHPGANDLTITFSDGLVQAKGMLGEAALPAVTWTQGSATTTRSFDPVNLYRAEVEDFCRSLSNGHSVGTTLADAVAVCATVFAAEESARRGETVTIKR</sequence>
<accession>A0A918GLL8</accession>
<organism evidence="4 5">
    <name type="scientific">Actinokineospora fastidiosa</name>
    <dbReference type="NCBI Taxonomy" id="1816"/>
    <lineage>
        <taxon>Bacteria</taxon>
        <taxon>Bacillati</taxon>
        <taxon>Actinomycetota</taxon>
        <taxon>Actinomycetes</taxon>
        <taxon>Pseudonocardiales</taxon>
        <taxon>Pseudonocardiaceae</taxon>
        <taxon>Actinokineospora</taxon>
    </lineage>
</organism>
<evidence type="ECO:0000259" key="2">
    <source>
        <dbReference type="Pfam" id="PF01408"/>
    </source>
</evidence>
<evidence type="ECO:0000313" key="5">
    <source>
        <dbReference type="Proteomes" id="UP000660680"/>
    </source>
</evidence>
<reference evidence="4" key="1">
    <citation type="journal article" date="2014" name="Int. J. Syst. Evol. Microbiol.">
        <title>Complete genome sequence of Corynebacterium casei LMG S-19264T (=DSM 44701T), isolated from a smear-ripened cheese.</title>
        <authorList>
            <consortium name="US DOE Joint Genome Institute (JGI-PGF)"/>
            <person name="Walter F."/>
            <person name="Albersmeier A."/>
            <person name="Kalinowski J."/>
            <person name="Ruckert C."/>
        </authorList>
    </citation>
    <scope>NUCLEOTIDE SEQUENCE</scope>
    <source>
        <strain evidence="4">JCM 3276</strain>
    </source>
</reference>
<evidence type="ECO:0000313" key="4">
    <source>
        <dbReference type="EMBL" id="GGS45018.1"/>
    </source>
</evidence>
<dbReference type="SUPFAM" id="SSF55347">
    <property type="entry name" value="Glyceraldehyde-3-phosphate dehydrogenase-like, C-terminal domain"/>
    <property type="match status" value="1"/>
</dbReference>
<feature type="domain" description="Gfo/Idh/MocA-like oxidoreductase N-terminal" evidence="2">
    <location>
        <begin position="15"/>
        <end position="127"/>
    </location>
</feature>
<protein>
    <submittedName>
        <fullName evidence="4">Dehydrogenase</fullName>
    </submittedName>
</protein>
<dbReference type="InterPro" id="IPR055170">
    <property type="entry name" value="GFO_IDH_MocA-like_dom"/>
</dbReference>
<evidence type="ECO:0000256" key="1">
    <source>
        <dbReference type="ARBA" id="ARBA00023002"/>
    </source>
</evidence>
<dbReference type="GO" id="GO:0000166">
    <property type="term" value="F:nucleotide binding"/>
    <property type="evidence" value="ECO:0007669"/>
    <property type="project" value="InterPro"/>
</dbReference>
<reference evidence="4" key="2">
    <citation type="submission" date="2020-09" db="EMBL/GenBank/DDBJ databases">
        <authorList>
            <person name="Sun Q."/>
            <person name="Ohkuma M."/>
        </authorList>
    </citation>
    <scope>NUCLEOTIDE SEQUENCE</scope>
    <source>
        <strain evidence="4">JCM 3276</strain>
    </source>
</reference>
<dbReference type="InterPro" id="IPR050463">
    <property type="entry name" value="Gfo/Idh/MocA_oxidrdct_glycsds"/>
</dbReference>
<dbReference type="PANTHER" id="PTHR43818:SF11">
    <property type="entry name" value="BCDNA.GH03377"/>
    <property type="match status" value="1"/>
</dbReference>
<dbReference type="Pfam" id="PF01408">
    <property type="entry name" value="GFO_IDH_MocA"/>
    <property type="match status" value="1"/>
</dbReference>
<dbReference type="SUPFAM" id="SSF51735">
    <property type="entry name" value="NAD(P)-binding Rossmann-fold domains"/>
    <property type="match status" value="1"/>
</dbReference>
<comment type="caution">
    <text evidence="4">The sequence shown here is derived from an EMBL/GenBank/DDBJ whole genome shotgun (WGS) entry which is preliminary data.</text>
</comment>
<gene>
    <name evidence="4" type="ORF">GCM10010171_44930</name>
</gene>
<dbReference type="InterPro" id="IPR000683">
    <property type="entry name" value="Gfo/Idh/MocA-like_OxRdtase_N"/>
</dbReference>
<dbReference type="PANTHER" id="PTHR43818">
    <property type="entry name" value="BCDNA.GH03377"/>
    <property type="match status" value="1"/>
</dbReference>
<dbReference type="AlphaFoldDB" id="A0A918GLL8"/>
<dbReference type="EMBL" id="BMRB01000004">
    <property type="protein sequence ID" value="GGS45018.1"/>
    <property type="molecule type" value="Genomic_DNA"/>
</dbReference>
<dbReference type="Gene3D" id="3.40.50.720">
    <property type="entry name" value="NAD(P)-binding Rossmann-like Domain"/>
    <property type="match status" value="1"/>
</dbReference>
<dbReference type="InterPro" id="IPR036291">
    <property type="entry name" value="NAD(P)-bd_dom_sf"/>
</dbReference>
<dbReference type="Pfam" id="PF22725">
    <property type="entry name" value="GFO_IDH_MocA_C3"/>
    <property type="match status" value="1"/>
</dbReference>
<evidence type="ECO:0000259" key="3">
    <source>
        <dbReference type="Pfam" id="PF22725"/>
    </source>
</evidence>
<dbReference type="Proteomes" id="UP000660680">
    <property type="component" value="Unassembled WGS sequence"/>
</dbReference>
<keyword evidence="5" id="KW-1185">Reference proteome</keyword>
<dbReference type="RefSeq" id="WP_189212548.1">
    <property type="nucleotide sequence ID" value="NZ_BMRB01000004.1"/>
</dbReference>
<proteinExistence type="predicted"/>
<name>A0A918GLL8_9PSEU</name>
<dbReference type="Gene3D" id="3.30.360.10">
    <property type="entry name" value="Dihydrodipicolinate Reductase, domain 2"/>
    <property type="match status" value="1"/>
</dbReference>
<feature type="domain" description="GFO/IDH/MocA-like oxidoreductase" evidence="3">
    <location>
        <begin position="139"/>
        <end position="256"/>
    </location>
</feature>
<keyword evidence="1" id="KW-0560">Oxidoreductase</keyword>
<dbReference type="GO" id="GO:0016491">
    <property type="term" value="F:oxidoreductase activity"/>
    <property type="evidence" value="ECO:0007669"/>
    <property type="project" value="UniProtKB-KW"/>
</dbReference>